<dbReference type="Pfam" id="PF22590">
    <property type="entry name" value="Cas3-like_C_2"/>
    <property type="match status" value="1"/>
</dbReference>
<organism evidence="13 14">
    <name type="scientific">Caproicibacter fermentans</name>
    <dbReference type="NCBI Taxonomy" id="2576756"/>
    <lineage>
        <taxon>Bacteria</taxon>
        <taxon>Bacillati</taxon>
        <taxon>Bacillota</taxon>
        <taxon>Clostridia</taxon>
        <taxon>Eubacteriales</taxon>
        <taxon>Acutalibacteraceae</taxon>
        <taxon>Caproicibacter</taxon>
    </lineage>
</organism>
<gene>
    <name evidence="13" type="ORF">CAFE_24290</name>
</gene>
<dbReference type="InterPro" id="IPR011545">
    <property type="entry name" value="DEAD/DEAH_box_helicase_dom"/>
</dbReference>
<evidence type="ECO:0000256" key="8">
    <source>
        <dbReference type="ARBA" id="ARBA00022840"/>
    </source>
</evidence>
<dbReference type="InterPro" id="IPR006675">
    <property type="entry name" value="HDIG_dom"/>
</dbReference>
<dbReference type="SMART" id="SM00490">
    <property type="entry name" value="HELICc"/>
    <property type="match status" value="1"/>
</dbReference>
<keyword evidence="6" id="KW-0378">Hydrolase</keyword>
<comment type="caution">
    <text evidence="13">The sequence shown here is derived from an EMBL/GenBank/DDBJ whole genome shotgun (WGS) entry which is preliminary data.</text>
</comment>
<dbReference type="PROSITE" id="PS51192">
    <property type="entry name" value="HELICASE_ATP_BIND_1"/>
    <property type="match status" value="1"/>
</dbReference>
<dbReference type="Gene3D" id="3.40.50.300">
    <property type="entry name" value="P-loop containing nucleotide triphosphate hydrolases"/>
    <property type="match status" value="2"/>
</dbReference>
<keyword evidence="7" id="KW-0347">Helicase</keyword>
<comment type="similarity">
    <text evidence="10">Belongs to the DEAD box helicase family.</text>
</comment>
<dbReference type="GO" id="GO:0003676">
    <property type="term" value="F:nucleic acid binding"/>
    <property type="evidence" value="ECO:0007669"/>
    <property type="project" value="InterPro"/>
</dbReference>
<comment type="similarity">
    <text evidence="2">In the central section; belongs to the CRISPR-associated helicase Cas3 family.</text>
</comment>
<evidence type="ECO:0000256" key="6">
    <source>
        <dbReference type="ARBA" id="ARBA00022801"/>
    </source>
</evidence>
<evidence type="ECO:0000256" key="3">
    <source>
        <dbReference type="ARBA" id="ARBA00022722"/>
    </source>
</evidence>
<dbReference type="AlphaFoldDB" id="A0A6N8I0T6"/>
<dbReference type="Proteomes" id="UP000469440">
    <property type="component" value="Unassembled WGS sequence"/>
</dbReference>
<dbReference type="InterPro" id="IPR038257">
    <property type="entry name" value="CRISPR-assoc_Cas3_HD_sf"/>
</dbReference>
<keyword evidence="3" id="KW-0540">Nuclease</keyword>
<evidence type="ECO:0000259" key="11">
    <source>
        <dbReference type="PROSITE" id="PS51192"/>
    </source>
</evidence>
<protein>
    <submittedName>
        <fullName evidence="13">Type III restriction enzyme, res subunit</fullName>
    </submittedName>
</protein>
<dbReference type="RefSeq" id="WP_166525135.1">
    <property type="nucleotide sequence ID" value="NZ_VWXL01000069.1"/>
</dbReference>
<evidence type="ECO:0000313" key="14">
    <source>
        <dbReference type="Proteomes" id="UP000469440"/>
    </source>
</evidence>
<dbReference type="GO" id="GO:0005524">
    <property type="term" value="F:ATP binding"/>
    <property type="evidence" value="ECO:0007669"/>
    <property type="project" value="UniProtKB-KW"/>
</dbReference>
<evidence type="ECO:0000256" key="2">
    <source>
        <dbReference type="ARBA" id="ARBA00009046"/>
    </source>
</evidence>
<dbReference type="PROSITE" id="PS51643">
    <property type="entry name" value="HD_CAS3"/>
    <property type="match status" value="1"/>
</dbReference>
<dbReference type="GO" id="GO:0003724">
    <property type="term" value="F:RNA helicase activity"/>
    <property type="evidence" value="ECO:0007669"/>
    <property type="project" value="TreeGrafter"/>
</dbReference>
<feature type="domain" description="HD Cas3-type" evidence="12">
    <location>
        <begin position="15"/>
        <end position="181"/>
    </location>
</feature>
<dbReference type="InterPro" id="IPR006483">
    <property type="entry name" value="CRISPR-assoc_Cas3_HD"/>
</dbReference>
<dbReference type="InterPro" id="IPR027417">
    <property type="entry name" value="P-loop_NTPase"/>
</dbReference>
<sequence length="727" mass="83607">MERPVYYAHTLEGENEEKWQTIKEHSENVAKLVKKFSAEWCTEEYAEDLGLLHDAGKYQTDFQRRLHGEKLSVEHSIAGARRWLEMKWPESGAYCIAGHHSGLPDVGNRTDSEDEPTLLGRMKREQQDFTACKGELALTEINAFPAKDAVCRNGSSADDIKKEYAFWTRMMFSCLTDADYLDTEEFCSGRKERGIHADFMACCDLMNQHIAQFQADTPVKRAREALRRQVISHADEKADIYLIHMPTGSGKTLTSMQFALERAIRSHKKHIIYVIPYTSIIEQNAKVFKDIFGAETILEHHCNFDYESVQDAAMRKRLKRTAENWDASIVVTTNVQFFESIYGNRGSELRKLHNIADSVIVFDEAHMFPSLFFQPCLEAVRILTQRYHCEAVFMTATMPDFHTWMREFGCGGVKSLDLTEDKSSFPIFDRCKIESLGRRSSEKLAGLAAEAENSLIVVNSRRAARRIYQLLPGKKYHLSTYMTHDDRSRVIAEVRDSLANREHFCLVSTSLIEAGVDLDFDLVFRELAGLDNLLQTAGRCNREGKKRDCKTYAFEFEEEDLRPKSNEFMIQQSFCREVFQRYDDVASPEAVEFYFNRLYAYTLDSRKSMDFKAAFSPASCGIDGFGFNYARYARDFRLIDENTQPLVIVTEENRETVMPLLKAAAYGGMAAVRRLQKYSISLRPYEFEKLTKAGAVCDEKGIRYLGCERYYSRESGILFENNEADIW</sequence>
<keyword evidence="4" id="KW-0479">Metal-binding</keyword>
<evidence type="ECO:0000256" key="1">
    <source>
        <dbReference type="ARBA" id="ARBA00006847"/>
    </source>
</evidence>
<dbReference type="InterPro" id="IPR001650">
    <property type="entry name" value="Helicase_C-like"/>
</dbReference>
<dbReference type="CDD" id="cd17930">
    <property type="entry name" value="DEXHc_cas3"/>
    <property type="match status" value="1"/>
</dbReference>
<evidence type="ECO:0000256" key="4">
    <source>
        <dbReference type="ARBA" id="ARBA00022723"/>
    </source>
</evidence>
<dbReference type="SUPFAM" id="SSF52540">
    <property type="entry name" value="P-loop containing nucleoside triphosphate hydrolases"/>
    <property type="match status" value="1"/>
</dbReference>
<evidence type="ECO:0000259" key="12">
    <source>
        <dbReference type="PROSITE" id="PS51643"/>
    </source>
</evidence>
<evidence type="ECO:0000256" key="5">
    <source>
        <dbReference type="ARBA" id="ARBA00022741"/>
    </source>
</evidence>
<dbReference type="CDD" id="cd09641">
    <property type="entry name" value="Cas3''_I"/>
    <property type="match status" value="1"/>
</dbReference>
<dbReference type="SUPFAM" id="SSF109604">
    <property type="entry name" value="HD-domain/PDEase-like"/>
    <property type="match status" value="1"/>
</dbReference>
<keyword evidence="14" id="KW-1185">Reference proteome</keyword>
<evidence type="ECO:0000313" key="13">
    <source>
        <dbReference type="EMBL" id="MVB11706.1"/>
    </source>
</evidence>
<dbReference type="GO" id="GO:0046872">
    <property type="term" value="F:metal ion binding"/>
    <property type="evidence" value="ECO:0007669"/>
    <property type="project" value="UniProtKB-KW"/>
</dbReference>
<dbReference type="GO" id="GO:0004518">
    <property type="term" value="F:nuclease activity"/>
    <property type="evidence" value="ECO:0007669"/>
    <property type="project" value="UniProtKB-KW"/>
</dbReference>
<keyword evidence="9" id="KW-0051">Antiviral defense</keyword>
<dbReference type="GO" id="GO:0051607">
    <property type="term" value="P:defense response to virus"/>
    <property type="evidence" value="ECO:0007669"/>
    <property type="project" value="UniProtKB-KW"/>
</dbReference>
<dbReference type="SMART" id="SM00487">
    <property type="entry name" value="DEXDc"/>
    <property type="match status" value="1"/>
</dbReference>
<dbReference type="PANTHER" id="PTHR47959">
    <property type="entry name" value="ATP-DEPENDENT RNA HELICASE RHLE-RELATED"/>
    <property type="match status" value="1"/>
</dbReference>
<dbReference type="NCBIfam" id="TIGR00277">
    <property type="entry name" value="HDIG"/>
    <property type="match status" value="1"/>
</dbReference>
<reference evidence="13 14" key="1">
    <citation type="submission" date="2019-09" db="EMBL/GenBank/DDBJ databases">
        <title>Genome sequence of Clostridium sp. EA1.</title>
        <authorList>
            <person name="Poehlein A."/>
            <person name="Bengelsdorf F.R."/>
            <person name="Daniel R."/>
        </authorList>
    </citation>
    <scope>NUCLEOTIDE SEQUENCE [LARGE SCALE GENOMIC DNA]</scope>
    <source>
        <strain evidence="13 14">EA1</strain>
    </source>
</reference>
<dbReference type="GO" id="GO:0005829">
    <property type="term" value="C:cytosol"/>
    <property type="evidence" value="ECO:0007669"/>
    <property type="project" value="TreeGrafter"/>
</dbReference>
<dbReference type="Gene3D" id="1.10.3210.30">
    <property type="match status" value="1"/>
</dbReference>
<dbReference type="EMBL" id="VWXL01000069">
    <property type="protein sequence ID" value="MVB11706.1"/>
    <property type="molecule type" value="Genomic_DNA"/>
</dbReference>
<dbReference type="InterPro" id="IPR050079">
    <property type="entry name" value="DEAD_box_RNA_helicase"/>
</dbReference>
<keyword evidence="8" id="KW-0067">ATP-binding</keyword>
<comment type="similarity">
    <text evidence="1">In the N-terminal section; belongs to the CRISPR-associated nuclease Cas3-HD family.</text>
</comment>
<dbReference type="NCBIfam" id="TIGR01587">
    <property type="entry name" value="cas3_core"/>
    <property type="match status" value="1"/>
</dbReference>
<evidence type="ECO:0000256" key="9">
    <source>
        <dbReference type="ARBA" id="ARBA00023118"/>
    </source>
</evidence>
<dbReference type="NCBIfam" id="TIGR01596">
    <property type="entry name" value="cas3_HD"/>
    <property type="match status" value="1"/>
</dbReference>
<accession>A0A6N8I0T6</accession>
<keyword evidence="5" id="KW-0547">Nucleotide-binding</keyword>
<dbReference type="Pfam" id="PF00270">
    <property type="entry name" value="DEAD"/>
    <property type="match status" value="1"/>
</dbReference>
<evidence type="ECO:0000256" key="10">
    <source>
        <dbReference type="ARBA" id="ARBA00038437"/>
    </source>
</evidence>
<dbReference type="InterPro" id="IPR006474">
    <property type="entry name" value="Helicase_Cas3_CRISPR-ass_core"/>
</dbReference>
<proteinExistence type="inferred from homology"/>
<dbReference type="InterPro" id="IPR014001">
    <property type="entry name" value="Helicase_ATP-bd"/>
</dbReference>
<feature type="domain" description="Helicase ATP-binding" evidence="11">
    <location>
        <begin position="232"/>
        <end position="416"/>
    </location>
</feature>
<dbReference type="GO" id="GO:0016787">
    <property type="term" value="F:hydrolase activity"/>
    <property type="evidence" value="ECO:0007669"/>
    <property type="project" value="UniProtKB-KW"/>
</dbReference>
<name>A0A6N8I0T6_9FIRM</name>
<dbReference type="InterPro" id="IPR054712">
    <property type="entry name" value="Cas3-like_dom"/>
</dbReference>
<evidence type="ECO:0000256" key="7">
    <source>
        <dbReference type="ARBA" id="ARBA00022806"/>
    </source>
</evidence>
<dbReference type="PANTHER" id="PTHR47959:SF16">
    <property type="entry name" value="CRISPR-ASSOCIATED NUCLEASE_HELICASE CAS3-RELATED"/>
    <property type="match status" value="1"/>
</dbReference>